<dbReference type="STRING" id="479432.Sros_4613"/>
<dbReference type="EMBL" id="CP001814">
    <property type="protein sequence ID" value="ACZ87474.1"/>
    <property type="molecule type" value="Genomic_DNA"/>
</dbReference>
<reference evidence="1 2" key="1">
    <citation type="journal article" date="2010" name="Stand. Genomic Sci.">
        <title>Complete genome sequence of Streptosporangium roseum type strain (NI 9100).</title>
        <authorList>
            <person name="Nolan M."/>
            <person name="Sikorski J."/>
            <person name="Jando M."/>
            <person name="Lucas S."/>
            <person name="Lapidus A."/>
            <person name="Glavina Del Rio T."/>
            <person name="Chen F."/>
            <person name="Tice H."/>
            <person name="Pitluck S."/>
            <person name="Cheng J.F."/>
            <person name="Chertkov O."/>
            <person name="Sims D."/>
            <person name="Meincke L."/>
            <person name="Brettin T."/>
            <person name="Han C."/>
            <person name="Detter J.C."/>
            <person name="Bruce D."/>
            <person name="Goodwin L."/>
            <person name="Land M."/>
            <person name="Hauser L."/>
            <person name="Chang Y.J."/>
            <person name="Jeffries C.D."/>
            <person name="Ivanova N."/>
            <person name="Mavromatis K."/>
            <person name="Mikhailova N."/>
            <person name="Chen A."/>
            <person name="Palaniappan K."/>
            <person name="Chain P."/>
            <person name="Rohde M."/>
            <person name="Goker M."/>
            <person name="Bristow J."/>
            <person name="Eisen J.A."/>
            <person name="Markowitz V."/>
            <person name="Hugenholtz P."/>
            <person name="Kyrpides N.C."/>
            <person name="Klenk H.P."/>
        </authorList>
    </citation>
    <scope>NUCLEOTIDE SEQUENCE [LARGE SCALE GENOMIC DNA]</scope>
    <source>
        <strain evidence="2">ATCC 12428 / DSM 43021 / JCM 3005 / NI 9100</strain>
    </source>
</reference>
<evidence type="ECO:0000313" key="2">
    <source>
        <dbReference type="Proteomes" id="UP000002029"/>
    </source>
</evidence>
<keyword evidence="2" id="KW-1185">Reference proteome</keyword>
<gene>
    <name evidence="1" type="ordered locus">Sros_4613</name>
</gene>
<dbReference type="AlphaFoldDB" id="D2B3F8"/>
<dbReference type="eggNOG" id="ENOG50340CM">
    <property type="taxonomic scope" value="Bacteria"/>
</dbReference>
<accession>D2B3F8</accession>
<dbReference type="HOGENOM" id="CLU_083331_1_0_11"/>
<name>D2B3F8_STRRD</name>
<evidence type="ECO:0000313" key="1">
    <source>
        <dbReference type="EMBL" id="ACZ87474.1"/>
    </source>
</evidence>
<dbReference type="Pfam" id="PF20062">
    <property type="entry name" value="DUF6461"/>
    <property type="match status" value="2"/>
</dbReference>
<protein>
    <submittedName>
        <fullName evidence="1">Uncharacterized protein</fullName>
    </submittedName>
</protein>
<sequence length="248" mass="28125">MQTILVLEGIEGDYFSQDEKRAHCVGGYCQHDGMIASPDDYSRFPSEHLPDLGGAYCFTYVRGLTPEELVTRLGARVEDCSHMTLDELTQDSYSGSYERRTFGAVAIGDWVLLVEANGSLGVTDEIIMPLSAGTRLVSHFYLDIKCMDYFHWIEDGKTRFDYLHQDGYSHWIKNGKIQPEFPHQEGYSEEMPDELAETMERIDSVYPEFTDPHEGPAFLLAERLTGITMTPQLLEESTYLCGVVPEPR</sequence>
<organism evidence="1 2">
    <name type="scientific">Streptosporangium roseum (strain ATCC 12428 / DSM 43021 / JCM 3005 / KCTC 9067 / NCIMB 10171 / NRRL 2505 / NI 9100)</name>
    <dbReference type="NCBI Taxonomy" id="479432"/>
    <lineage>
        <taxon>Bacteria</taxon>
        <taxon>Bacillati</taxon>
        <taxon>Actinomycetota</taxon>
        <taxon>Actinomycetes</taxon>
        <taxon>Streptosporangiales</taxon>
        <taxon>Streptosporangiaceae</taxon>
        <taxon>Streptosporangium</taxon>
    </lineage>
</organism>
<dbReference type="Proteomes" id="UP000002029">
    <property type="component" value="Chromosome"/>
</dbReference>
<proteinExistence type="predicted"/>
<dbReference type="InterPro" id="IPR045592">
    <property type="entry name" value="DUF6461"/>
</dbReference>
<dbReference type="KEGG" id="sro:Sros_4613"/>